<feature type="region of interest" description="Disordered" evidence="2">
    <location>
        <begin position="536"/>
        <end position="593"/>
    </location>
</feature>
<gene>
    <name evidence="3" type="ORF">CYCCA115_LOCUS7001</name>
</gene>
<sequence>MASPSRLPFQSPSAESRSQLLEGMRLKTPSTINKNNRSYLSAITPVQPVFTPSGTPRGSHVLLSPSRTITETLNALASSTAHQLEEIWDQVGYSPQDRATQLKELLMSFRDQCDQTISQELGVVETFRQEISEAKKELKAIGEALKTPIDPRLVEDNHEMTLINELETLQVTLDGLRADVEVAKADMRECQEQLIESHLALGLDLESKWDDIETDLTQSRRGEFHLKVEEMKHEVTNRTSTIIQLLRDCQHLMSDLAIDAQASDSTLDRQIAGSLARSKDSSFIMSSKFETESCTGISISALERLTERVAELQKEKKSRKTKLQEMGAEIAMLWEQLRIPEDEQKSFSESVKGLGMDTIRKGEGELKRLKQLKNEMLGSLIEEARESIYQLWQETNATATTKEEFDGIDVIDQELYDNELLEAHEEYLHILQERFEHMKPILQLIERREDILRQRSEYEELQKDSSRLNQRGAAMAKQLMEEEKMARRIKKELPKLTKLLTEKLSEWKERNKEDFQYQGEIYVNVIKAQNDEWQRHKEEEMQNKRKKKQGQQGDENKAGSSKAKVTTKASAQQSRPRTTTRRQPLASKKNALV</sequence>
<dbReference type="GO" id="GO:0000226">
    <property type="term" value="P:microtubule cytoskeleton organization"/>
    <property type="evidence" value="ECO:0007669"/>
    <property type="project" value="InterPro"/>
</dbReference>
<dbReference type="AlphaFoldDB" id="A0AAD2CN16"/>
<comment type="caution">
    <text evidence="3">The sequence shown here is derived from an EMBL/GenBank/DDBJ whole genome shotgun (WGS) entry which is preliminary data.</text>
</comment>
<feature type="coiled-coil region" evidence="1">
    <location>
        <begin position="124"/>
        <end position="193"/>
    </location>
</feature>
<evidence type="ECO:0000256" key="2">
    <source>
        <dbReference type="SAM" id="MobiDB-lite"/>
    </source>
</evidence>
<evidence type="ECO:0000313" key="4">
    <source>
        <dbReference type="Proteomes" id="UP001295423"/>
    </source>
</evidence>
<dbReference type="Gene3D" id="1.20.58.1520">
    <property type="match status" value="1"/>
</dbReference>
<accession>A0AAD2CN16</accession>
<dbReference type="GO" id="GO:0008017">
    <property type="term" value="F:microtubule binding"/>
    <property type="evidence" value="ECO:0007669"/>
    <property type="project" value="InterPro"/>
</dbReference>
<keyword evidence="1" id="KW-0175">Coiled coil</keyword>
<reference evidence="3" key="1">
    <citation type="submission" date="2023-08" db="EMBL/GenBank/DDBJ databases">
        <authorList>
            <person name="Audoor S."/>
            <person name="Bilcke G."/>
        </authorList>
    </citation>
    <scope>NUCLEOTIDE SEQUENCE</scope>
</reference>
<proteinExistence type="predicted"/>
<organism evidence="3 4">
    <name type="scientific">Cylindrotheca closterium</name>
    <dbReference type="NCBI Taxonomy" id="2856"/>
    <lineage>
        <taxon>Eukaryota</taxon>
        <taxon>Sar</taxon>
        <taxon>Stramenopiles</taxon>
        <taxon>Ochrophyta</taxon>
        <taxon>Bacillariophyta</taxon>
        <taxon>Bacillariophyceae</taxon>
        <taxon>Bacillariophycidae</taxon>
        <taxon>Bacillariales</taxon>
        <taxon>Bacillariaceae</taxon>
        <taxon>Cylindrotheca</taxon>
    </lineage>
</organism>
<dbReference type="Pfam" id="PF03999">
    <property type="entry name" value="MAP65_ASE1"/>
    <property type="match status" value="1"/>
</dbReference>
<dbReference type="InterPro" id="IPR007145">
    <property type="entry name" value="MAP65_Ase1_PRC1"/>
</dbReference>
<name>A0AAD2CN16_9STRA</name>
<evidence type="ECO:0000313" key="3">
    <source>
        <dbReference type="EMBL" id="CAJ1940356.1"/>
    </source>
</evidence>
<keyword evidence="4" id="KW-1185">Reference proteome</keyword>
<feature type="coiled-coil region" evidence="1">
    <location>
        <begin position="441"/>
        <end position="471"/>
    </location>
</feature>
<dbReference type="EMBL" id="CAKOGP040000890">
    <property type="protein sequence ID" value="CAJ1940356.1"/>
    <property type="molecule type" value="Genomic_DNA"/>
</dbReference>
<dbReference type="PANTHER" id="PTHR19321">
    <property type="entry name" value="PROTEIN REGULATOR OF CYTOKINESIS 1 PRC1-RELATED"/>
    <property type="match status" value="1"/>
</dbReference>
<protein>
    <submittedName>
        <fullName evidence="3">Uncharacterized protein</fullName>
    </submittedName>
</protein>
<evidence type="ECO:0000256" key="1">
    <source>
        <dbReference type="SAM" id="Coils"/>
    </source>
</evidence>
<dbReference type="GO" id="GO:0005737">
    <property type="term" value="C:cytoplasm"/>
    <property type="evidence" value="ECO:0007669"/>
    <property type="project" value="TreeGrafter"/>
</dbReference>
<feature type="coiled-coil region" evidence="1">
    <location>
        <begin position="302"/>
        <end position="329"/>
    </location>
</feature>
<dbReference type="Proteomes" id="UP001295423">
    <property type="component" value="Unassembled WGS sequence"/>
</dbReference>
<dbReference type="PANTHER" id="PTHR19321:SF41">
    <property type="entry name" value="FASCETTO-RELATED"/>
    <property type="match status" value="1"/>
</dbReference>
<dbReference type="GO" id="GO:0005819">
    <property type="term" value="C:spindle"/>
    <property type="evidence" value="ECO:0007669"/>
    <property type="project" value="TreeGrafter"/>
</dbReference>
<feature type="compositionally biased region" description="Low complexity" evidence="2">
    <location>
        <begin position="572"/>
        <end position="584"/>
    </location>
</feature>